<dbReference type="EMBL" id="MUZR01000006">
    <property type="protein sequence ID" value="OOC11158.1"/>
    <property type="molecule type" value="Genomic_DNA"/>
</dbReference>
<dbReference type="Gene3D" id="2.120.10.30">
    <property type="entry name" value="TolB, C-terminal domain"/>
    <property type="match status" value="1"/>
</dbReference>
<dbReference type="AlphaFoldDB" id="A0A1V3A184"/>
<dbReference type="SUPFAM" id="SSF50952">
    <property type="entry name" value="Soluble quinoprotein glucose dehydrogenase"/>
    <property type="match status" value="1"/>
</dbReference>
<evidence type="ECO:0000259" key="2">
    <source>
        <dbReference type="Pfam" id="PF07995"/>
    </source>
</evidence>
<protein>
    <recommendedName>
        <fullName evidence="2">Glucose/Sorbosone dehydrogenase domain-containing protein</fullName>
    </recommendedName>
</protein>
<feature type="signal peptide" evidence="1">
    <location>
        <begin position="1"/>
        <end position="30"/>
    </location>
</feature>
<keyword evidence="1" id="KW-0732">Signal</keyword>
<dbReference type="PANTHER" id="PTHR19328:SF75">
    <property type="entry name" value="ALDOSE SUGAR DEHYDROGENASE YLII"/>
    <property type="match status" value="1"/>
</dbReference>
<dbReference type="InterPro" id="IPR011041">
    <property type="entry name" value="Quinoprot_gluc/sorb_DH_b-prop"/>
</dbReference>
<name>A0A1V3A184_9GAMM</name>
<keyword evidence="4" id="KW-1185">Reference proteome</keyword>
<organism evidence="3 4">
    <name type="scientific">Thioalkalivibrio halophilus</name>
    <dbReference type="NCBI Taxonomy" id="252474"/>
    <lineage>
        <taxon>Bacteria</taxon>
        <taxon>Pseudomonadati</taxon>
        <taxon>Pseudomonadota</taxon>
        <taxon>Gammaproteobacteria</taxon>
        <taxon>Chromatiales</taxon>
        <taxon>Ectothiorhodospiraceae</taxon>
        <taxon>Thioalkalivibrio</taxon>
    </lineage>
</organism>
<feature type="domain" description="Glucose/Sorbosone dehydrogenase" evidence="2">
    <location>
        <begin position="52"/>
        <end position="385"/>
    </location>
</feature>
<sequence length="390" mass="42299">MMKPVHVVRRSLAALAAGSFLVAGCSGASAPSPEAVEASADGLSVEILHEGLNHPWAIAFLPDGSALISERPGALRHFPAGDHGPDFSGRGELVPGLPDDLRARNQGGLLDLALHPEFADNRWLYFTYAASVDGGLTTRLARGRLEDGALSDVETLFTAEPGVRGGRHFGSRIVFDDDTHVFISVGDRGDRHQAQDPSNHIGTIIRLHDDGSVPADNPFVDDADRRDEIWAYGVRNSQGMVMDPETDTLWENQHGPQGGDEVNIIEPGNNYGWPVITYGEEYGGGQIGEGITEKEGMVSPLHHWTPSIAPSGMAIIRDPAFADRDGDLLAGGLAHRTLRRLTFEDRELVDEVEVLPDLDRRVRDVRVHDGAIWVLTDHNPGELLRLTPAD</sequence>
<dbReference type="OrthoDB" id="9770043at2"/>
<dbReference type="PROSITE" id="PS51257">
    <property type="entry name" value="PROKAR_LIPOPROTEIN"/>
    <property type="match status" value="1"/>
</dbReference>
<evidence type="ECO:0000256" key="1">
    <source>
        <dbReference type="SAM" id="SignalP"/>
    </source>
</evidence>
<dbReference type="Pfam" id="PF07995">
    <property type="entry name" value="GSDH"/>
    <property type="match status" value="1"/>
</dbReference>
<reference evidence="3 4" key="1">
    <citation type="submission" date="2017-02" db="EMBL/GenBank/DDBJ databases">
        <title>Genomic diversity within the haloalkaliphilic genus Thioalkalivibrio.</title>
        <authorList>
            <person name="Ahn A.-C."/>
            <person name="Meier-Kolthoff J."/>
            <person name="Overmars L."/>
            <person name="Richter M."/>
            <person name="Woyke T."/>
            <person name="Sorokin D.Y."/>
            <person name="Muyzer G."/>
        </authorList>
    </citation>
    <scope>NUCLEOTIDE SEQUENCE [LARGE SCALE GENOMIC DNA]</scope>
    <source>
        <strain evidence="3 4">HL17</strain>
    </source>
</reference>
<evidence type="ECO:0000313" key="3">
    <source>
        <dbReference type="EMBL" id="OOC11158.1"/>
    </source>
</evidence>
<feature type="chain" id="PRO_5010713048" description="Glucose/Sorbosone dehydrogenase domain-containing protein" evidence="1">
    <location>
        <begin position="31"/>
        <end position="390"/>
    </location>
</feature>
<dbReference type="PANTHER" id="PTHR19328">
    <property type="entry name" value="HEDGEHOG-INTERACTING PROTEIN"/>
    <property type="match status" value="1"/>
</dbReference>
<comment type="caution">
    <text evidence="3">The sequence shown here is derived from an EMBL/GenBank/DDBJ whole genome shotgun (WGS) entry which is preliminary data.</text>
</comment>
<dbReference type="Proteomes" id="UP000189177">
    <property type="component" value="Unassembled WGS sequence"/>
</dbReference>
<dbReference type="RefSeq" id="WP_026288938.1">
    <property type="nucleotide sequence ID" value="NZ_MUZR01000006.1"/>
</dbReference>
<evidence type="ECO:0000313" key="4">
    <source>
        <dbReference type="Proteomes" id="UP000189177"/>
    </source>
</evidence>
<dbReference type="STRING" id="252474.B1A74_01850"/>
<gene>
    <name evidence="3" type="ORF">B1A74_01850</name>
</gene>
<dbReference type="InterPro" id="IPR011042">
    <property type="entry name" value="6-blade_b-propeller_TolB-like"/>
</dbReference>
<dbReference type="InterPro" id="IPR012938">
    <property type="entry name" value="Glc/Sorbosone_DH"/>
</dbReference>
<proteinExistence type="predicted"/>
<accession>A0A1V3A184</accession>